<feature type="region of interest" description="Disordered" evidence="1">
    <location>
        <begin position="166"/>
        <end position="198"/>
    </location>
</feature>
<dbReference type="Proteomes" id="UP000800041">
    <property type="component" value="Unassembled WGS sequence"/>
</dbReference>
<accession>A0A6G1H1W4</accession>
<feature type="compositionally biased region" description="Basic and acidic residues" evidence="1">
    <location>
        <begin position="300"/>
        <end position="317"/>
    </location>
</feature>
<dbReference type="EMBL" id="ML977154">
    <property type="protein sequence ID" value="KAF1986958.1"/>
    <property type="molecule type" value="Genomic_DNA"/>
</dbReference>
<feature type="region of interest" description="Disordered" evidence="1">
    <location>
        <begin position="275"/>
        <end position="328"/>
    </location>
</feature>
<keyword evidence="2" id="KW-0812">Transmembrane</keyword>
<protein>
    <recommendedName>
        <fullName evidence="6">Mid2 domain-containing protein</fullName>
    </recommendedName>
</protein>
<evidence type="ECO:0000256" key="1">
    <source>
        <dbReference type="SAM" id="MobiDB-lite"/>
    </source>
</evidence>
<name>A0A6G1H1W4_9PEZI</name>
<keyword evidence="2" id="KW-1133">Transmembrane helix</keyword>
<feature type="signal peptide" evidence="3">
    <location>
        <begin position="1"/>
        <end position="39"/>
    </location>
</feature>
<proteinExistence type="predicted"/>
<feature type="transmembrane region" description="Helical" evidence="2">
    <location>
        <begin position="202"/>
        <end position="226"/>
    </location>
</feature>
<feature type="region of interest" description="Disordered" evidence="1">
    <location>
        <begin position="237"/>
        <end position="260"/>
    </location>
</feature>
<evidence type="ECO:0000256" key="2">
    <source>
        <dbReference type="SAM" id="Phobius"/>
    </source>
</evidence>
<organism evidence="4 5">
    <name type="scientific">Aulographum hederae CBS 113979</name>
    <dbReference type="NCBI Taxonomy" id="1176131"/>
    <lineage>
        <taxon>Eukaryota</taxon>
        <taxon>Fungi</taxon>
        <taxon>Dikarya</taxon>
        <taxon>Ascomycota</taxon>
        <taxon>Pezizomycotina</taxon>
        <taxon>Dothideomycetes</taxon>
        <taxon>Pleosporomycetidae</taxon>
        <taxon>Aulographales</taxon>
        <taxon>Aulographaceae</taxon>
    </lineage>
</organism>
<keyword evidence="5" id="KW-1185">Reference proteome</keyword>
<keyword evidence="2" id="KW-0472">Membrane</keyword>
<dbReference type="OrthoDB" id="5215637at2759"/>
<reference evidence="4" key="1">
    <citation type="journal article" date="2020" name="Stud. Mycol.">
        <title>101 Dothideomycetes genomes: a test case for predicting lifestyles and emergence of pathogens.</title>
        <authorList>
            <person name="Haridas S."/>
            <person name="Albert R."/>
            <person name="Binder M."/>
            <person name="Bloem J."/>
            <person name="Labutti K."/>
            <person name="Salamov A."/>
            <person name="Andreopoulos B."/>
            <person name="Baker S."/>
            <person name="Barry K."/>
            <person name="Bills G."/>
            <person name="Bluhm B."/>
            <person name="Cannon C."/>
            <person name="Castanera R."/>
            <person name="Culley D."/>
            <person name="Daum C."/>
            <person name="Ezra D."/>
            <person name="Gonzalez J."/>
            <person name="Henrissat B."/>
            <person name="Kuo A."/>
            <person name="Liang C."/>
            <person name="Lipzen A."/>
            <person name="Lutzoni F."/>
            <person name="Magnuson J."/>
            <person name="Mondo S."/>
            <person name="Nolan M."/>
            <person name="Ohm R."/>
            <person name="Pangilinan J."/>
            <person name="Park H.-J."/>
            <person name="Ramirez L."/>
            <person name="Alfaro M."/>
            <person name="Sun H."/>
            <person name="Tritt A."/>
            <person name="Yoshinaga Y."/>
            <person name="Zwiers L.-H."/>
            <person name="Turgeon B."/>
            <person name="Goodwin S."/>
            <person name="Spatafora J."/>
            <person name="Crous P."/>
            <person name="Grigoriev I."/>
        </authorList>
    </citation>
    <scope>NUCLEOTIDE SEQUENCE</scope>
    <source>
        <strain evidence="4">CBS 113979</strain>
    </source>
</reference>
<feature type="chain" id="PRO_5026289197" description="Mid2 domain-containing protein" evidence="3">
    <location>
        <begin position="40"/>
        <end position="328"/>
    </location>
</feature>
<evidence type="ECO:0008006" key="6">
    <source>
        <dbReference type="Google" id="ProtNLM"/>
    </source>
</evidence>
<gene>
    <name evidence="4" type="ORF">K402DRAFT_393111</name>
</gene>
<sequence>MTLRNVTMNAPQSLYRRLASSPTLVAFILLSSLFQAATASNGTCYFPNGVESSGSPCNPDAPESVCCGPGFVCLSNGLCTLGPDLRKTYRYEYYRSSCTDATWNSTDCPAFCHGADDNLDAGQGLASCPGVPGDFCCGRSSDCCLNSTNVFNLGTANIVRTIAYDDDDDSTSTATPSAISTGSPAPTNSAVDSSPEKSSNSVAIGVGVGVGVGCAIIILGVLLLCLRRRRKMKEIDERKKEEGGVEGIELGANPPPPKLHYEPEEDVVWQAKAKYGQDSDETTGLVFGTNTSGAPQEMEEQTRYEMPEIHPEGKRQSVMEYPRAELPG</sequence>
<feature type="compositionally biased region" description="Polar residues" evidence="1">
    <location>
        <begin position="188"/>
        <end position="198"/>
    </location>
</feature>
<keyword evidence="3" id="KW-0732">Signal</keyword>
<feature type="compositionally biased region" description="Low complexity" evidence="1">
    <location>
        <begin position="171"/>
        <end position="187"/>
    </location>
</feature>
<evidence type="ECO:0000313" key="4">
    <source>
        <dbReference type="EMBL" id="KAF1986958.1"/>
    </source>
</evidence>
<evidence type="ECO:0000313" key="5">
    <source>
        <dbReference type="Proteomes" id="UP000800041"/>
    </source>
</evidence>
<evidence type="ECO:0000256" key="3">
    <source>
        <dbReference type="SAM" id="SignalP"/>
    </source>
</evidence>
<dbReference type="AlphaFoldDB" id="A0A6G1H1W4"/>